<keyword evidence="3" id="KW-1185">Reference proteome</keyword>
<dbReference type="GeneID" id="63765653"/>
<feature type="signal peptide" evidence="1">
    <location>
        <begin position="1"/>
        <end position="22"/>
    </location>
</feature>
<feature type="chain" id="PRO_5012363543" evidence="1">
    <location>
        <begin position="23"/>
        <end position="261"/>
    </location>
</feature>
<dbReference type="AlphaFoldDB" id="A0A1L9TFH5"/>
<dbReference type="EMBL" id="KV878587">
    <property type="protein sequence ID" value="OJJ58190.1"/>
    <property type="molecule type" value="Genomic_DNA"/>
</dbReference>
<sequence length="261" mass="28288">MARPCLLLLLTILATLSPSATAEICSFWDKGCVDPLAQTAIPFKFDPLFLETMNFFYAFDADSQGKGQAPMIKTGFWIGYQASTNNSVININRTSEIAVRVGNLTGTPSGGNNGCDGVWGSSCSNDLKTYLQETILEYVQNADTYSNPLSNVIHSFRSTPPILPNCSPTLFEVQNIPVISFVSEDEDTKKAYVKTHGSPDDPWESWFIDDMSASDQAQQVAVGIIGRVPAETAPKPEKESEIQIEIVCARAPSQGTSSSDG</sequence>
<gene>
    <name evidence="2" type="ORF">ASPSYDRAFT_58707</name>
</gene>
<proteinExistence type="predicted"/>
<dbReference type="RefSeq" id="XP_040701996.1">
    <property type="nucleotide sequence ID" value="XM_040849580.1"/>
</dbReference>
<name>A0A1L9TFH5_9EURO</name>
<dbReference type="VEuPathDB" id="FungiDB:ASPSYDRAFT_58707"/>
<accession>A0A1L9TFH5</accession>
<reference evidence="3" key="1">
    <citation type="journal article" date="2017" name="Genome Biol.">
        <title>Comparative genomics reveals high biological diversity and specific adaptations in the industrially and medically important fungal genus Aspergillus.</title>
        <authorList>
            <person name="de Vries R.P."/>
            <person name="Riley R."/>
            <person name="Wiebenga A."/>
            <person name="Aguilar-Osorio G."/>
            <person name="Amillis S."/>
            <person name="Uchima C.A."/>
            <person name="Anderluh G."/>
            <person name="Asadollahi M."/>
            <person name="Askin M."/>
            <person name="Barry K."/>
            <person name="Battaglia E."/>
            <person name="Bayram O."/>
            <person name="Benocci T."/>
            <person name="Braus-Stromeyer S.A."/>
            <person name="Caldana C."/>
            <person name="Canovas D."/>
            <person name="Cerqueira G.C."/>
            <person name="Chen F."/>
            <person name="Chen W."/>
            <person name="Choi C."/>
            <person name="Clum A."/>
            <person name="Dos Santos R.A."/>
            <person name="Damasio A.R."/>
            <person name="Diallinas G."/>
            <person name="Emri T."/>
            <person name="Fekete E."/>
            <person name="Flipphi M."/>
            <person name="Freyberg S."/>
            <person name="Gallo A."/>
            <person name="Gournas C."/>
            <person name="Habgood R."/>
            <person name="Hainaut M."/>
            <person name="Harispe M.L."/>
            <person name="Henrissat B."/>
            <person name="Hilden K.S."/>
            <person name="Hope R."/>
            <person name="Hossain A."/>
            <person name="Karabika E."/>
            <person name="Karaffa L."/>
            <person name="Karanyi Z."/>
            <person name="Krasevec N."/>
            <person name="Kuo A."/>
            <person name="Kusch H."/>
            <person name="LaButti K."/>
            <person name="Lagendijk E.L."/>
            <person name="Lapidus A."/>
            <person name="Levasseur A."/>
            <person name="Lindquist E."/>
            <person name="Lipzen A."/>
            <person name="Logrieco A.F."/>
            <person name="MacCabe A."/>
            <person name="Maekelae M.R."/>
            <person name="Malavazi I."/>
            <person name="Melin P."/>
            <person name="Meyer V."/>
            <person name="Mielnichuk N."/>
            <person name="Miskei M."/>
            <person name="Molnar A.P."/>
            <person name="Mule G."/>
            <person name="Ngan C.Y."/>
            <person name="Orejas M."/>
            <person name="Orosz E."/>
            <person name="Ouedraogo J.P."/>
            <person name="Overkamp K.M."/>
            <person name="Park H.-S."/>
            <person name="Perrone G."/>
            <person name="Piumi F."/>
            <person name="Punt P.J."/>
            <person name="Ram A.F."/>
            <person name="Ramon A."/>
            <person name="Rauscher S."/>
            <person name="Record E."/>
            <person name="Riano-Pachon D.M."/>
            <person name="Robert V."/>
            <person name="Roehrig J."/>
            <person name="Ruller R."/>
            <person name="Salamov A."/>
            <person name="Salih N.S."/>
            <person name="Samson R.A."/>
            <person name="Sandor E."/>
            <person name="Sanguinetti M."/>
            <person name="Schuetze T."/>
            <person name="Sepcic K."/>
            <person name="Shelest E."/>
            <person name="Sherlock G."/>
            <person name="Sophianopoulou V."/>
            <person name="Squina F.M."/>
            <person name="Sun H."/>
            <person name="Susca A."/>
            <person name="Todd R.B."/>
            <person name="Tsang A."/>
            <person name="Unkles S.E."/>
            <person name="van de Wiele N."/>
            <person name="van Rossen-Uffink D."/>
            <person name="Oliveira J.V."/>
            <person name="Vesth T.C."/>
            <person name="Visser J."/>
            <person name="Yu J.-H."/>
            <person name="Zhou M."/>
            <person name="Andersen M.R."/>
            <person name="Archer D.B."/>
            <person name="Baker S.E."/>
            <person name="Benoit I."/>
            <person name="Brakhage A.A."/>
            <person name="Braus G.H."/>
            <person name="Fischer R."/>
            <person name="Frisvad J.C."/>
            <person name="Goldman G.H."/>
            <person name="Houbraken J."/>
            <person name="Oakley B."/>
            <person name="Pocsi I."/>
            <person name="Scazzocchio C."/>
            <person name="Seiboth B."/>
            <person name="vanKuyk P.A."/>
            <person name="Wortman J."/>
            <person name="Dyer P.S."/>
            <person name="Grigoriev I.V."/>
        </authorList>
    </citation>
    <scope>NUCLEOTIDE SEQUENCE [LARGE SCALE GENOMIC DNA]</scope>
    <source>
        <strain evidence="3">CBS 593.65</strain>
    </source>
</reference>
<evidence type="ECO:0000313" key="3">
    <source>
        <dbReference type="Proteomes" id="UP000184356"/>
    </source>
</evidence>
<protein>
    <submittedName>
        <fullName evidence="2">Uncharacterized protein</fullName>
    </submittedName>
</protein>
<dbReference type="OrthoDB" id="4524870at2759"/>
<evidence type="ECO:0000313" key="2">
    <source>
        <dbReference type="EMBL" id="OJJ58190.1"/>
    </source>
</evidence>
<evidence type="ECO:0000256" key="1">
    <source>
        <dbReference type="SAM" id="SignalP"/>
    </source>
</evidence>
<dbReference type="Proteomes" id="UP000184356">
    <property type="component" value="Unassembled WGS sequence"/>
</dbReference>
<organism evidence="2 3">
    <name type="scientific">Aspergillus sydowii CBS 593.65</name>
    <dbReference type="NCBI Taxonomy" id="1036612"/>
    <lineage>
        <taxon>Eukaryota</taxon>
        <taxon>Fungi</taxon>
        <taxon>Dikarya</taxon>
        <taxon>Ascomycota</taxon>
        <taxon>Pezizomycotina</taxon>
        <taxon>Eurotiomycetes</taxon>
        <taxon>Eurotiomycetidae</taxon>
        <taxon>Eurotiales</taxon>
        <taxon>Aspergillaceae</taxon>
        <taxon>Aspergillus</taxon>
        <taxon>Aspergillus subgen. Nidulantes</taxon>
    </lineage>
</organism>
<keyword evidence="1" id="KW-0732">Signal</keyword>